<protein>
    <submittedName>
        <fullName evidence="2">Uncharacterized protein</fullName>
    </submittedName>
</protein>
<evidence type="ECO:0000256" key="1">
    <source>
        <dbReference type="SAM" id="MobiDB-lite"/>
    </source>
</evidence>
<reference evidence="2 3" key="1">
    <citation type="submission" date="2019-11" db="EMBL/GenBank/DDBJ databases">
        <authorList>
            <person name="Holert J."/>
        </authorList>
    </citation>
    <scope>NUCLEOTIDE SEQUENCE [LARGE SCALE GENOMIC DNA]</scope>
    <source>
        <strain evidence="2">BC8_1</strain>
    </source>
</reference>
<sequence length="148" mass="16802">MDSPEQTDPHRPELSSIDDDFDNDNPDDNPDDNADDNADDDAATERTKPWWQDHPELDAIRARVEAEIYGKVERPENDSPDPVLADYLSGDSVRELRNARDDLTRAKSRYENAVRAGRAAGLTWAQIGRVLGVSRQQLHRRFRDATDC</sequence>
<gene>
    <name evidence="2" type="ORF">AELLOGFF_02175</name>
</gene>
<dbReference type="RefSeq" id="WP_234897783.1">
    <property type="nucleotide sequence ID" value="NZ_CACSIP010000067.1"/>
</dbReference>
<organism evidence="2 3">
    <name type="scientific">Mycolicibacterium vanbaalenii</name>
    <name type="common">Mycobacterium vanbaalenii</name>
    <dbReference type="NCBI Taxonomy" id="110539"/>
    <lineage>
        <taxon>Bacteria</taxon>
        <taxon>Bacillati</taxon>
        <taxon>Actinomycetota</taxon>
        <taxon>Actinomycetes</taxon>
        <taxon>Mycobacteriales</taxon>
        <taxon>Mycobacteriaceae</taxon>
        <taxon>Mycolicibacterium</taxon>
    </lineage>
</organism>
<feature type="region of interest" description="Disordered" evidence="1">
    <location>
        <begin position="1"/>
        <end position="56"/>
    </location>
</feature>
<accession>A0A5S9RAT5</accession>
<dbReference type="EMBL" id="CACSIP010000067">
    <property type="protein sequence ID" value="CAA0136820.1"/>
    <property type="molecule type" value="Genomic_DNA"/>
</dbReference>
<evidence type="ECO:0000313" key="3">
    <source>
        <dbReference type="Proteomes" id="UP000430146"/>
    </source>
</evidence>
<feature type="compositionally biased region" description="Acidic residues" evidence="1">
    <location>
        <begin position="16"/>
        <end position="42"/>
    </location>
</feature>
<name>A0A5S9RAT5_MYCVN</name>
<keyword evidence="3" id="KW-1185">Reference proteome</keyword>
<dbReference type="AlphaFoldDB" id="A0A5S9RAT5"/>
<feature type="compositionally biased region" description="Basic and acidic residues" evidence="1">
    <location>
        <begin position="43"/>
        <end position="56"/>
    </location>
</feature>
<dbReference type="Proteomes" id="UP000430146">
    <property type="component" value="Unassembled WGS sequence"/>
</dbReference>
<evidence type="ECO:0000313" key="2">
    <source>
        <dbReference type="EMBL" id="CAA0136820.1"/>
    </source>
</evidence>
<proteinExistence type="predicted"/>